<dbReference type="SFLD" id="SFLDS00003">
    <property type="entry name" value="Haloacid_Dehalogenase"/>
    <property type="match status" value="1"/>
</dbReference>
<accession>A0AAE3QII8</accession>
<gene>
    <name evidence="1" type="ORF">QNI16_05750</name>
</gene>
<evidence type="ECO:0000313" key="2">
    <source>
        <dbReference type="Proteomes" id="UP001241110"/>
    </source>
</evidence>
<dbReference type="Gene3D" id="3.30.1240.10">
    <property type="match status" value="1"/>
</dbReference>
<dbReference type="SUPFAM" id="SSF56784">
    <property type="entry name" value="HAD-like"/>
    <property type="match status" value="1"/>
</dbReference>
<reference evidence="1" key="1">
    <citation type="submission" date="2023-05" db="EMBL/GenBank/DDBJ databases">
        <authorList>
            <person name="Zhang X."/>
        </authorList>
    </citation>
    <scope>NUCLEOTIDE SEQUENCE</scope>
    <source>
        <strain evidence="1">YF14B1</strain>
    </source>
</reference>
<name>A0AAE3QII8_9BACT</name>
<dbReference type="SFLD" id="SFLDG01140">
    <property type="entry name" value="C2.B:_Phosphomannomutase_and_P"/>
    <property type="match status" value="1"/>
</dbReference>
<dbReference type="RefSeq" id="WP_313976552.1">
    <property type="nucleotide sequence ID" value="NZ_JASJOS010000002.1"/>
</dbReference>
<dbReference type="GO" id="GO:0000287">
    <property type="term" value="F:magnesium ion binding"/>
    <property type="evidence" value="ECO:0007669"/>
    <property type="project" value="TreeGrafter"/>
</dbReference>
<organism evidence="1 2">
    <name type="scientific">Xanthocytophaga flava</name>
    <dbReference type="NCBI Taxonomy" id="3048013"/>
    <lineage>
        <taxon>Bacteria</taxon>
        <taxon>Pseudomonadati</taxon>
        <taxon>Bacteroidota</taxon>
        <taxon>Cytophagia</taxon>
        <taxon>Cytophagales</taxon>
        <taxon>Rhodocytophagaceae</taxon>
        <taxon>Xanthocytophaga</taxon>
    </lineage>
</organism>
<dbReference type="GO" id="GO:0005829">
    <property type="term" value="C:cytosol"/>
    <property type="evidence" value="ECO:0007669"/>
    <property type="project" value="TreeGrafter"/>
</dbReference>
<dbReference type="InterPro" id="IPR006379">
    <property type="entry name" value="HAD-SF_hydro_IIB"/>
</dbReference>
<dbReference type="Pfam" id="PF08282">
    <property type="entry name" value="Hydrolase_3"/>
    <property type="match status" value="1"/>
</dbReference>
<evidence type="ECO:0000313" key="1">
    <source>
        <dbReference type="EMBL" id="MDJ1479982.1"/>
    </source>
</evidence>
<dbReference type="NCBIfam" id="TIGR00099">
    <property type="entry name" value="Cof-subfamily"/>
    <property type="match status" value="1"/>
</dbReference>
<keyword evidence="1" id="KW-0378">Hydrolase</keyword>
<dbReference type="InterPro" id="IPR036412">
    <property type="entry name" value="HAD-like_sf"/>
</dbReference>
<comment type="caution">
    <text evidence="1">The sequence shown here is derived from an EMBL/GenBank/DDBJ whole genome shotgun (WGS) entry which is preliminary data.</text>
</comment>
<dbReference type="GO" id="GO:0016791">
    <property type="term" value="F:phosphatase activity"/>
    <property type="evidence" value="ECO:0007669"/>
    <property type="project" value="UniProtKB-ARBA"/>
</dbReference>
<dbReference type="Gene3D" id="3.40.50.1000">
    <property type="entry name" value="HAD superfamily/HAD-like"/>
    <property type="match status" value="1"/>
</dbReference>
<dbReference type="EMBL" id="JASJOS010000002">
    <property type="protein sequence ID" value="MDJ1479982.1"/>
    <property type="molecule type" value="Genomic_DNA"/>
</dbReference>
<protein>
    <submittedName>
        <fullName evidence="1">Cof-type HAD-IIB family hydrolase</fullName>
    </submittedName>
</protein>
<dbReference type="AlphaFoldDB" id="A0AAE3QII8"/>
<proteinExistence type="predicted"/>
<dbReference type="PANTHER" id="PTHR10000:SF25">
    <property type="entry name" value="PHOSPHATASE YKRA-RELATED"/>
    <property type="match status" value="1"/>
</dbReference>
<dbReference type="Proteomes" id="UP001241110">
    <property type="component" value="Unassembled WGS sequence"/>
</dbReference>
<dbReference type="NCBIfam" id="TIGR01484">
    <property type="entry name" value="HAD-SF-IIB"/>
    <property type="match status" value="1"/>
</dbReference>
<sequence>MQTLQSNSTPEKSPSVKAVFFDIDGTLVSFTTHTVPDSTQKAIKALQEKGIKVIIATGRSITAIDHIRYLNFDGFITFNGGCCVGPDGSVLFRKAIDPNDIQTLLDYTEHNPLSFSLMYENSVSINDVTPEVAGMYAHLNLPVPPLVHREHTDITGVLQANIFLSPEDEVAFMPKVMPNCVASRWTPLFADVNPIGQSKQVGIDVFCQYFGIDVSETMSFGDGGNDITMLKYTGIGVAMGNANENVKEIADYITEDVDNDGIFKALVHFKVI</sequence>
<dbReference type="PROSITE" id="PS01228">
    <property type="entry name" value="COF_1"/>
    <property type="match status" value="1"/>
</dbReference>
<dbReference type="SFLD" id="SFLDG01144">
    <property type="entry name" value="C2.B.4:_PGP_Like"/>
    <property type="match status" value="1"/>
</dbReference>
<dbReference type="PANTHER" id="PTHR10000">
    <property type="entry name" value="PHOSPHOSERINE PHOSPHATASE"/>
    <property type="match status" value="1"/>
</dbReference>
<dbReference type="InterPro" id="IPR023214">
    <property type="entry name" value="HAD_sf"/>
</dbReference>
<dbReference type="InterPro" id="IPR000150">
    <property type="entry name" value="Cof"/>
</dbReference>